<feature type="non-terminal residue" evidence="1">
    <location>
        <position position="102"/>
    </location>
</feature>
<accession>A0A9N9FR53</accession>
<organism evidence="1 2">
    <name type="scientific">Racocetra fulgida</name>
    <dbReference type="NCBI Taxonomy" id="60492"/>
    <lineage>
        <taxon>Eukaryota</taxon>
        <taxon>Fungi</taxon>
        <taxon>Fungi incertae sedis</taxon>
        <taxon>Mucoromycota</taxon>
        <taxon>Glomeromycotina</taxon>
        <taxon>Glomeromycetes</taxon>
        <taxon>Diversisporales</taxon>
        <taxon>Gigasporaceae</taxon>
        <taxon>Racocetra</taxon>
    </lineage>
</organism>
<evidence type="ECO:0000313" key="1">
    <source>
        <dbReference type="EMBL" id="CAG8555835.1"/>
    </source>
</evidence>
<comment type="caution">
    <text evidence="1">The sequence shown here is derived from an EMBL/GenBank/DDBJ whole genome shotgun (WGS) entry which is preliminary data.</text>
</comment>
<dbReference type="OrthoDB" id="3762657at2759"/>
<gene>
    <name evidence="1" type="ORF">RFULGI_LOCUS4847</name>
</gene>
<sequence>ELKTEFNNWINGLKVFPQRDHYVYIDIRNNEVFRGPPNKTTNAMHPGPKDLGGPVFLYTPENLGLVDLFGIQVTSSSQLTAALPYEIIQDITGYTLYDGNNN</sequence>
<reference evidence="1" key="1">
    <citation type="submission" date="2021-06" db="EMBL/GenBank/DDBJ databases">
        <authorList>
            <person name="Kallberg Y."/>
            <person name="Tangrot J."/>
            <person name="Rosling A."/>
        </authorList>
    </citation>
    <scope>NUCLEOTIDE SEQUENCE</scope>
    <source>
        <strain evidence="1">IN212</strain>
    </source>
</reference>
<protein>
    <submittedName>
        <fullName evidence="1">13196_t:CDS:1</fullName>
    </submittedName>
</protein>
<proteinExistence type="predicted"/>
<dbReference type="AlphaFoldDB" id="A0A9N9FR53"/>
<evidence type="ECO:0000313" key="2">
    <source>
        <dbReference type="Proteomes" id="UP000789396"/>
    </source>
</evidence>
<keyword evidence="2" id="KW-1185">Reference proteome</keyword>
<dbReference type="Proteomes" id="UP000789396">
    <property type="component" value="Unassembled WGS sequence"/>
</dbReference>
<dbReference type="EMBL" id="CAJVPZ010005067">
    <property type="protein sequence ID" value="CAG8555835.1"/>
    <property type="molecule type" value="Genomic_DNA"/>
</dbReference>
<name>A0A9N9FR53_9GLOM</name>